<evidence type="ECO:0000259" key="1">
    <source>
        <dbReference type="Pfam" id="PF00534"/>
    </source>
</evidence>
<name>A0A495A3V8_9BACI</name>
<reference evidence="2 3" key="1">
    <citation type="journal article" date="2016" name="Int. J. Syst. Evol. Microbiol.">
        <title>Oceanobacillus halophilus sp. nov., a novel moderately halophilic bacterium from a hypersaline lake.</title>
        <authorList>
            <person name="Amoozegar M.A."/>
            <person name="Bagheri M."/>
            <person name="Makhdoumi A."/>
            <person name="Nikou M.M."/>
            <person name="Fazeli S.A.S."/>
            <person name="Schumann P."/>
            <person name="Sproer C."/>
            <person name="Sanchez-Porro C."/>
            <person name="Ventosa A."/>
        </authorList>
    </citation>
    <scope>NUCLEOTIDE SEQUENCE [LARGE SCALE GENOMIC DNA]</scope>
    <source>
        <strain evidence="2 3">DSM 23996</strain>
    </source>
</reference>
<keyword evidence="3" id="KW-1185">Reference proteome</keyword>
<dbReference type="CDD" id="cd03801">
    <property type="entry name" value="GT4_PimA-like"/>
    <property type="match status" value="1"/>
</dbReference>
<evidence type="ECO:0000313" key="2">
    <source>
        <dbReference type="EMBL" id="RKQ34280.1"/>
    </source>
</evidence>
<protein>
    <submittedName>
        <fullName evidence="2">Glycosyltransferase</fullName>
    </submittedName>
</protein>
<comment type="caution">
    <text evidence="2">The sequence shown here is derived from an EMBL/GenBank/DDBJ whole genome shotgun (WGS) entry which is preliminary data.</text>
</comment>
<dbReference type="Proteomes" id="UP000269301">
    <property type="component" value="Unassembled WGS sequence"/>
</dbReference>
<sequence>MKTIFVHSHVFLKKQGQYYTSGSLTADVMRRYINIFGNITLVTRGRDVSEVKEGLEPSSIENTSFVRVPNYKSISKLHSFFSAKKIIENQVKEADFIIARTSSLANIAIKYAKKYNKPYLVEVVGCSWDASWNYNLIGKLIAPYNYFKQKKVVKEAPYAVYVTNEFLQRRYPTNGKSTNCSNVTLQEFDDVVLEKRLNKIKSLTKESKIIIGTTAAVNVKYKGQQRVIKALGELKKKGIKNFEYQLVGGGDQNFLKSIAEKYEVSDYIKFLGPLPHNKVFEWLETIDIYAQPSMQEGLPRALIEAMSRGIPAIGADTAGIPELLENKYIFSNNRNNFLEITNILLGLGPEEMFEQAKRNFKESIKYDKNVIETRRYDFFQEFINNSKIH</sequence>
<feature type="domain" description="Glycosyl transferase family 1" evidence="1">
    <location>
        <begin position="201"/>
        <end position="328"/>
    </location>
</feature>
<dbReference type="PANTHER" id="PTHR12526">
    <property type="entry name" value="GLYCOSYLTRANSFERASE"/>
    <property type="match status" value="1"/>
</dbReference>
<gene>
    <name evidence="2" type="ORF">D8M06_07825</name>
</gene>
<proteinExistence type="predicted"/>
<evidence type="ECO:0000313" key="3">
    <source>
        <dbReference type="Proteomes" id="UP000269301"/>
    </source>
</evidence>
<dbReference type="InterPro" id="IPR001296">
    <property type="entry name" value="Glyco_trans_1"/>
</dbReference>
<accession>A0A495A3V8</accession>
<dbReference type="Pfam" id="PF00534">
    <property type="entry name" value="Glycos_transf_1"/>
    <property type="match status" value="1"/>
</dbReference>
<dbReference type="GO" id="GO:0016757">
    <property type="term" value="F:glycosyltransferase activity"/>
    <property type="evidence" value="ECO:0007669"/>
    <property type="project" value="InterPro"/>
</dbReference>
<dbReference type="PANTHER" id="PTHR12526:SF630">
    <property type="entry name" value="GLYCOSYLTRANSFERASE"/>
    <property type="match status" value="1"/>
</dbReference>
<organism evidence="2 3">
    <name type="scientific">Oceanobacillus halophilus</name>
    <dbReference type="NCBI Taxonomy" id="930130"/>
    <lineage>
        <taxon>Bacteria</taxon>
        <taxon>Bacillati</taxon>
        <taxon>Bacillota</taxon>
        <taxon>Bacilli</taxon>
        <taxon>Bacillales</taxon>
        <taxon>Bacillaceae</taxon>
        <taxon>Oceanobacillus</taxon>
    </lineage>
</organism>
<keyword evidence="2" id="KW-0808">Transferase</keyword>
<dbReference type="Gene3D" id="3.40.50.2000">
    <property type="entry name" value="Glycogen Phosphorylase B"/>
    <property type="match status" value="2"/>
</dbReference>
<dbReference type="AlphaFoldDB" id="A0A495A3V8"/>
<dbReference type="SUPFAM" id="SSF53756">
    <property type="entry name" value="UDP-Glycosyltransferase/glycogen phosphorylase"/>
    <property type="match status" value="1"/>
</dbReference>
<dbReference type="EMBL" id="RBZP01000004">
    <property type="protein sequence ID" value="RKQ34280.1"/>
    <property type="molecule type" value="Genomic_DNA"/>
</dbReference>
<dbReference type="RefSeq" id="WP_121203843.1">
    <property type="nucleotide sequence ID" value="NZ_RBZP01000004.1"/>
</dbReference>
<dbReference type="OrthoDB" id="9813638at2"/>